<protein>
    <submittedName>
        <fullName evidence="1">Uncharacterized protein</fullName>
    </submittedName>
</protein>
<accession>A0A644Y1D4</accession>
<comment type="caution">
    <text evidence="1">The sequence shown here is derived from an EMBL/GenBank/DDBJ whole genome shotgun (WGS) entry which is preliminary data.</text>
</comment>
<reference evidence="1" key="1">
    <citation type="submission" date="2019-08" db="EMBL/GenBank/DDBJ databases">
        <authorList>
            <person name="Kucharzyk K."/>
            <person name="Murdoch R.W."/>
            <person name="Higgins S."/>
            <person name="Loffler F."/>
        </authorList>
    </citation>
    <scope>NUCLEOTIDE SEQUENCE</scope>
</reference>
<proteinExistence type="predicted"/>
<gene>
    <name evidence="1" type="ORF">SDC9_68777</name>
</gene>
<dbReference type="EMBL" id="VSSQ01003784">
    <property type="protein sequence ID" value="MPM22325.1"/>
    <property type="molecule type" value="Genomic_DNA"/>
</dbReference>
<name>A0A644Y1D4_9ZZZZ</name>
<evidence type="ECO:0000313" key="1">
    <source>
        <dbReference type="EMBL" id="MPM22325.1"/>
    </source>
</evidence>
<organism evidence="1">
    <name type="scientific">bioreactor metagenome</name>
    <dbReference type="NCBI Taxonomy" id="1076179"/>
    <lineage>
        <taxon>unclassified sequences</taxon>
        <taxon>metagenomes</taxon>
        <taxon>ecological metagenomes</taxon>
    </lineage>
</organism>
<sequence length="71" mass="8269">MLVKTGLANHQITVVYPFHIFHALEFHAVLGYYFVSLFHGTVHQRNNSLHIFFSAFRENRNNLGVIVYMSC</sequence>
<dbReference type="AlphaFoldDB" id="A0A644Y1D4"/>